<evidence type="ECO:0000313" key="5">
    <source>
        <dbReference type="Proteomes" id="UP000078397"/>
    </source>
</evidence>
<dbReference type="InterPro" id="IPR002048">
    <property type="entry name" value="EF_hand_dom"/>
</dbReference>
<feature type="compositionally biased region" description="Polar residues" evidence="1">
    <location>
        <begin position="740"/>
        <end position="750"/>
    </location>
</feature>
<dbReference type="PANTHER" id="PTHR31323:SF14">
    <property type="entry name" value="MECHANOSENSITIVE ION CHANNEL PROTEIN MSY2"/>
    <property type="match status" value="1"/>
</dbReference>
<feature type="transmembrane region" description="Helical" evidence="2">
    <location>
        <begin position="461"/>
        <end position="480"/>
    </location>
</feature>
<dbReference type="PROSITE" id="PS00018">
    <property type="entry name" value="EF_HAND_1"/>
    <property type="match status" value="1"/>
</dbReference>
<dbReference type="InterPro" id="IPR006685">
    <property type="entry name" value="MscS_channel_2nd"/>
</dbReference>
<dbReference type="Proteomes" id="UP000078397">
    <property type="component" value="Unassembled WGS sequence"/>
</dbReference>
<feature type="transmembrane region" description="Helical" evidence="2">
    <location>
        <begin position="99"/>
        <end position="120"/>
    </location>
</feature>
<keyword evidence="2" id="KW-0812">Transmembrane</keyword>
<accession>A0A179G3V8</accession>
<dbReference type="AlphaFoldDB" id="A0A179G3V8"/>
<organism evidence="4 5">
    <name type="scientific">Pochonia chlamydosporia 170</name>
    <dbReference type="NCBI Taxonomy" id="1380566"/>
    <lineage>
        <taxon>Eukaryota</taxon>
        <taxon>Fungi</taxon>
        <taxon>Dikarya</taxon>
        <taxon>Ascomycota</taxon>
        <taxon>Pezizomycotina</taxon>
        <taxon>Sordariomycetes</taxon>
        <taxon>Hypocreomycetidae</taxon>
        <taxon>Hypocreales</taxon>
        <taxon>Clavicipitaceae</taxon>
        <taxon>Pochonia</taxon>
    </lineage>
</organism>
<dbReference type="GO" id="GO:0006874">
    <property type="term" value="P:intracellular calcium ion homeostasis"/>
    <property type="evidence" value="ECO:0007669"/>
    <property type="project" value="TreeGrafter"/>
</dbReference>
<dbReference type="GO" id="GO:0016020">
    <property type="term" value="C:membrane"/>
    <property type="evidence" value="ECO:0007669"/>
    <property type="project" value="InterPro"/>
</dbReference>
<feature type="compositionally biased region" description="Polar residues" evidence="1">
    <location>
        <begin position="52"/>
        <end position="68"/>
    </location>
</feature>
<feature type="region of interest" description="Disordered" evidence="1">
    <location>
        <begin position="18"/>
        <end position="75"/>
    </location>
</feature>
<evidence type="ECO:0000256" key="1">
    <source>
        <dbReference type="SAM" id="MobiDB-lite"/>
    </source>
</evidence>
<evidence type="ECO:0000259" key="3">
    <source>
        <dbReference type="PROSITE" id="PS50222"/>
    </source>
</evidence>
<comment type="caution">
    <text evidence="4">The sequence shown here is derived from an EMBL/GenBank/DDBJ whole genome shotgun (WGS) entry which is preliminary data.</text>
</comment>
<keyword evidence="2" id="KW-1133">Transmembrane helix</keyword>
<protein>
    <submittedName>
        <fullName evidence="4">Serine threonine protein kinase</fullName>
    </submittedName>
</protein>
<dbReference type="RefSeq" id="XP_018148116.2">
    <property type="nucleotide sequence ID" value="XM_018290467.2"/>
</dbReference>
<dbReference type="Pfam" id="PF00924">
    <property type="entry name" value="MS_channel_2nd"/>
    <property type="match status" value="1"/>
</dbReference>
<reference evidence="4 5" key="1">
    <citation type="journal article" date="2016" name="PLoS Pathog.">
        <title>Biosynthesis of antibiotic leucinostatins in bio-control fungus Purpureocillium lilacinum and their inhibition on phytophthora revealed by genome mining.</title>
        <authorList>
            <person name="Wang G."/>
            <person name="Liu Z."/>
            <person name="Lin R."/>
            <person name="Li E."/>
            <person name="Mao Z."/>
            <person name="Ling J."/>
            <person name="Yang Y."/>
            <person name="Yin W.B."/>
            <person name="Xie B."/>
        </authorList>
    </citation>
    <scope>NUCLEOTIDE SEQUENCE [LARGE SCALE GENOMIC DNA]</scope>
    <source>
        <strain evidence="4">170</strain>
    </source>
</reference>
<dbReference type="EMBL" id="LSBJ02000001">
    <property type="protein sequence ID" value="OAQ72033.2"/>
    <property type="molecule type" value="Genomic_DNA"/>
</dbReference>
<evidence type="ECO:0000256" key="2">
    <source>
        <dbReference type="SAM" id="Phobius"/>
    </source>
</evidence>
<dbReference type="OrthoDB" id="544685at2759"/>
<feature type="transmembrane region" description="Helical" evidence="2">
    <location>
        <begin position="196"/>
        <end position="215"/>
    </location>
</feature>
<evidence type="ECO:0000313" key="4">
    <source>
        <dbReference type="EMBL" id="OAQ72033.2"/>
    </source>
</evidence>
<keyword evidence="4" id="KW-0808">Transferase</keyword>
<proteinExistence type="predicted"/>
<dbReference type="PANTHER" id="PTHR31323">
    <property type="entry name" value="MECHANOSENSITIVE ION CHANNEL PROTEIN MSY2"/>
    <property type="match status" value="1"/>
</dbReference>
<dbReference type="InterPro" id="IPR058650">
    <property type="entry name" value="Msy1/2-like"/>
</dbReference>
<feature type="domain" description="EF-hand" evidence="3">
    <location>
        <begin position="406"/>
        <end position="441"/>
    </location>
</feature>
<gene>
    <name evidence="4" type="ORF">VFPPC_12690</name>
</gene>
<dbReference type="KEGG" id="pchm:VFPPC_12690"/>
<dbReference type="GO" id="GO:0005262">
    <property type="term" value="F:calcium channel activity"/>
    <property type="evidence" value="ECO:0007669"/>
    <property type="project" value="TreeGrafter"/>
</dbReference>
<sequence length="797" mass="90722">MKYFAPDSGDLSIHLQELDPSSYRGGKDSHSSRSDLQTKGPGIFGIKINPGVTESATSTMKLRRSNSWPDDGDIRDPEMASSPRWVVTEKRMRLFWWTLRYVTVFVVVFVALLIPIILFANDADIEDNDTLEAIQARQYKNLVFFLCLWLEVTWICVIFFDIVGLSLPYLFRFIARYVNSAHQRYWRVFKLMRRPICFLFGTIMCYISFTVLINLNPILGVNIQKDPNSEYASWDDIIDDVLERLTLWVAFYFLEKVFITYIAVHYHFRRSNTTLLRGKEVHKALSVLYEASLSLFPENNSTFLKEDRVIRNATGKTNASSRVRLSSYLARLHMDTYKVVSVFGNFISDSENAHWMRPGSPYAVIDRAWTDDVAANALATRIWMSLVISGKQGLTKRDVIDVLGVEHTEEADKLFKIIDENETGEIQLRDFIGLVRDTGAAKRKIYRGIADMDHCVNTFDWLCLVILAFVMVFFIVVQYVPAIKQIQSILSSLAIGLSFAIGRTFHHLISGIIFVFFDHPYDTGDVVHISNAGVPTGPAFAVKRQSLLYTVFRRLDNGTDVQISNDQLALRIIENYTRSGINRQGISLFIDIRTSFKDLAKLRSTLEGFLAENPKDYVPNTLGFSVVSIHELNKMELRLGFTHRNNWSDDKLRAQRSNKFHCALVAACRSIPIYKPGSMLPGAGENGNPMYVAQLGDTMALSENIQKEKDRRQGLRWDSQNQDTLEKKQDPLVDDEELQSEVQPATTTMTADEKKKLEEDQALQRLTQISAGKDKISQSTGVDATRPAVGLRVRGRR</sequence>
<keyword evidence="5" id="KW-1185">Reference proteome</keyword>
<feature type="region of interest" description="Disordered" evidence="1">
    <location>
        <begin position="707"/>
        <end position="797"/>
    </location>
</feature>
<keyword evidence="2" id="KW-0472">Membrane</keyword>
<feature type="transmembrane region" description="Helical" evidence="2">
    <location>
        <begin position="245"/>
        <end position="268"/>
    </location>
</feature>
<dbReference type="Pfam" id="PF25886">
    <property type="entry name" value="Msy1"/>
    <property type="match status" value="1"/>
</dbReference>
<dbReference type="GeneID" id="28854461"/>
<dbReference type="GO" id="GO:0005509">
    <property type="term" value="F:calcium ion binding"/>
    <property type="evidence" value="ECO:0007669"/>
    <property type="project" value="InterPro"/>
</dbReference>
<dbReference type="GO" id="GO:0016301">
    <property type="term" value="F:kinase activity"/>
    <property type="evidence" value="ECO:0007669"/>
    <property type="project" value="UniProtKB-KW"/>
</dbReference>
<dbReference type="PROSITE" id="PS50222">
    <property type="entry name" value="EF_HAND_2"/>
    <property type="match status" value="1"/>
</dbReference>
<dbReference type="InterPro" id="IPR018247">
    <property type="entry name" value="EF_Hand_1_Ca_BS"/>
</dbReference>
<feature type="transmembrane region" description="Helical" evidence="2">
    <location>
        <begin position="152"/>
        <end position="175"/>
    </location>
</feature>
<name>A0A179G3V8_METCM</name>
<keyword evidence="4" id="KW-0418">Kinase</keyword>